<dbReference type="EMBL" id="GBXM01024785">
    <property type="protein sequence ID" value="JAH83792.1"/>
    <property type="molecule type" value="Transcribed_RNA"/>
</dbReference>
<accession>A0A0E9W0A9</accession>
<reference evidence="1" key="1">
    <citation type="submission" date="2014-11" db="EMBL/GenBank/DDBJ databases">
        <authorList>
            <person name="Amaro Gonzalez C."/>
        </authorList>
    </citation>
    <scope>NUCLEOTIDE SEQUENCE</scope>
</reference>
<reference evidence="1" key="2">
    <citation type="journal article" date="2015" name="Fish Shellfish Immunol.">
        <title>Early steps in the European eel (Anguilla anguilla)-Vibrio vulnificus interaction in the gills: Role of the RtxA13 toxin.</title>
        <authorList>
            <person name="Callol A."/>
            <person name="Pajuelo D."/>
            <person name="Ebbesson L."/>
            <person name="Teles M."/>
            <person name="MacKenzie S."/>
            <person name="Amaro C."/>
        </authorList>
    </citation>
    <scope>NUCLEOTIDE SEQUENCE</scope>
</reference>
<name>A0A0E9W0A9_ANGAN</name>
<proteinExistence type="predicted"/>
<evidence type="ECO:0000313" key="1">
    <source>
        <dbReference type="EMBL" id="JAH83792.1"/>
    </source>
</evidence>
<organism evidence="1">
    <name type="scientific">Anguilla anguilla</name>
    <name type="common">European freshwater eel</name>
    <name type="synonym">Muraena anguilla</name>
    <dbReference type="NCBI Taxonomy" id="7936"/>
    <lineage>
        <taxon>Eukaryota</taxon>
        <taxon>Metazoa</taxon>
        <taxon>Chordata</taxon>
        <taxon>Craniata</taxon>
        <taxon>Vertebrata</taxon>
        <taxon>Euteleostomi</taxon>
        <taxon>Actinopterygii</taxon>
        <taxon>Neopterygii</taxon>
        <taxon>Teleostei</taxon>
        <taxon>Anguilliformes</taxon>
        <taxon>Anguillidae</taxon>
        <taxon>Anguilla</taxon>
    </lineage>
</organism>
<dbReference type="AlphaFoldDB" id="A0A0E9W0A9"/>
<protein>
    <submittedName>
        <fullName evidence="1">Uncharacterized protein</fullName>
    </submittedName>
</protein>
<sequence length="35" mass="4007">MFCTFVFDVFFECVCVIRTNTLCSPLSSKVMLVLL</sequence>